<feature type="domain" description="N-acetyltransferase" evidence="1">
    <location>
        <begin position="185"/>
        <end position="263"/>
    </location>
</feature>
<evidence type="ECO:0000259" key="1">
    <source>
        <dbReference type="Pfam" id="PF00583"/>
    </source>
</evidence>
<dbReference type="InterPro" id="IPR016181">
    <property type="entry name" value="Acyl_CoA_acyltransferase"/>
</dbReference>
<protein>
    <recommendedName>
        <fullName evidence="1">N-acetyltransferase domain-containing protein</fullName>
    </recommendedName>
</protein>
<organism evidence="2 3">
    <name type="scientific">Streptomyces smaragdinus</name>
    <dbReference type="NCBI Taxonomy" id="2585196"/>
    <lineage>
        <taxon>Bacteria</taxon>
        <taxon>Bacillati</taxon>
        <taxon>Actinomycetota</taxon>
        <taxon>Actinomycetes</taxon>
        <taxon>Kitasatosporales</taxon>
        <taxon>Streptomycetaceae</taxon>
        <taxon>Streptomyces</taxon>
    </lineage>
</organism>
<accession>A0A7K0CHS4</accession>
<proteinExistence type="predicted"/>
<evidence type="ECO:0000313" key="3">
    <source>
        <dbReference type="Proteomes" id="UP000466345"/>
    </source>
</evidence>
<reference evidence="2 3" key="1">
    <citation type="submission" date="2019-10" db="EMBL/GenBank/DDBJ databases">
        <title>Streptomyces smaragdinus sp. nov. and Streptomyces fabii sp. nov., isolated from the gut of fungus growing-termite Macrotermes natalensis.</title>
        <authorList>
            <person name="Schwitalla J."/>
            <person name="Benndorf R."/>
            <person name="Martin K."/>
            <person name="De Beer W."/>
            <person name="Kaster A.-K."/>
            <person name="Vollmers J."/>
            <person name="Poulsen M."/>
            <person name="Beemelmanns C."/>
        </authorList>
    </citation>
    <scope>NUCLEOTIDE SEQUENCE [LARGE SCALE GENOMIC DNA]</scope>
    <source>
        <strain evidence="2 3">RB5</strain>
    </source>
</reference>
<gene>
    <name evidence="2" type="ORF">SRB5_31580</name>
</gene>
<evidence type="ECO:0000313" key="2">
    <source>
        <dbReference type="EMBL" id="MQY13018.1"/>
    </source>
</evidence>
<name>A0A7K0CHS4_9ACTN</name>
<sequence length="276" mass="29990">MRPDDWHLTEDLTEFDAHAGGLLRERPALYTTQLTTLEKLRAEGTTARFGWRDGAFFYWLPTYNRLTLGVLTPSQADGLAAWLDGLGHRPAGVLADHDTASAFSEAWRERTGASYERFWRGRLHRLGELTPPEPRPAGAARLLDARDRGELMRWCDAFVTAVGESPAINAGTWAASRFADKHFTFWETPDGVPVSLAGSTSMVGGMIRVDPVYTPAGLRGQGYAGAVTAAVTGAALAAGASDVVLYTDPGNPTSNALYRRVGYVPLAEFTGYTFAY</sequence>
<dbReference type="Proteomes" id="UP000466345">
    <property type="component" value="Unassembled WGS sequence"/>
</dbReference>
<dbReference type="InterPro" id="IPR000182">
    <property type="entry name" value="GNAT_dom"/>
</dbReference>
<dbReference type="Pfam" id="PF00583">
    <property type="entry name" value="Acetyltransf_1"/>
    <property type="match status" value="1"/>
</dbReference>
<dbReference type="OrthoDB" id="3174529at2"/>
<dbReference type="RefSeq" id="WP_153452622.1">
    <property type="nucleotide sequence ID" value="NZ_WEGJ01000010.1"/>
</dbReference>
<dbReference type="SUPFAM" id="SSF55729">
    <property type="entry name" value="Acyl-CoA N-acyltransferases (Nat)"/>
    <property type="match status" value="1"/>
</dbReference>
<dbReference type="AlphaFoldDB" id="A0A7K0CHS4"/>
<comment type="caution">
    <text evidence="2">The sequence shown here is derived from an EMBL/GenBank/DDBJ whole genome shotgun (WGS) entry which is preliminary data.</text>
</comment>
<dbReference type="EMBL" id="WEGJ01000010">
    <property type="protein sequence ID" value="MQY13018.1"/>
    <property type="molecule type" value="Genomic_DNA"/>
</dbReference>
<keyword evidence="3" id="KW-1185">Reference proteome</keyword>
<dbReference type="GO" id="GO:0016747">
    <property type="term" value="F:acyltransferase activity, transferring groups other than amino-acyl groups"/>
    <property type="evidence" value="ECO:0007669"/>
    <property type="project" value="InterPro"/>
</dbReference>
<dbReference type="Gene3D" id="3.40.630.30">
    <property type="match status" value="1"/>
</dbReference>